<accession>A0A4E0RFB5</accession>
<reference evidence="4" key="1">
    <citation type="submission" date="2019-03" db="EMBL/GenBank/DDBJ databases">
        <title>Improved annotation for the trematode Fasciola hepatica.</title>
        <authorList>
            <person name="Choi Y.-J."/>
            <person name="Martin J."/>
            <person name="Mitreva M."/>
        </authorList>
    </citation>
    <scope>NUCLEOTIDE SEQUENCE [LARGE SCALE GENOMIC DNA]</scope>
</reference>
<comment type="similarity">
    <text evidence="1">Belongs to the DNAI7 family.</text>
</comment>
<evidence type="ECO:0000256" key="2">
    <source>
        <dbReference type="SAM" id="MobiDB-lite"/>
    </source>
</evidence>
<dbReference type="GO" id="GO:0008017">
    <property type="term" value="F:microtubule binding"/>
    <property type="evidence" value="ECO:0007669"/>
    <property type="project" value="TreeGrafter"/>
</dbReference>
<feature type="region of interest" description="Disordered" evidence="2">
    <location>
        <begin position="1"/>
        <end position="22"/>
    </location>
</feature>
<feature type="domain" description="IC97/Casc1 N-terminal" evidence="3">
    <location>
        <begin position="35"/>
        <end position="176"/>
    </location>
</feature>
<dbReference type="Proteomes" id="UP000230066">
    <property type="component" value="Unassembled WGS sequence"/>
</dbReference>
<dbReference type="InterPro" id="IPR031826">
    <property type="entry name" value="IC97/Casc1_N"/>
</dbReference>
<dbReference type="PANTHER" id="PTHR20929">
    <property type="entry name" value="LUNG ADENOMA SUSCEPTIBILITY 1-RELATED"/>
    <property type="match status" value="1"/>
</dbReference>
<dbReference type="Pfam" id="PF15927">
    <property type="entry name" value="Casc1_N"/>
    <property type="match status" value="1"/>
</dbReference>
<dbReference type="AlphaFoldDB" id="A0A4E0RFB5"/>
<evidence type="ECO:0000313" key="4">
    <source>
        <dbReference type="EMBL" id="THD19947.1"/>
    </source>
</evidence>
<dbReference type="GO" id="GO:0005930">
    <property type="term" value="C:axoneme"/>
    <property type="evidence" value="ECO:0007669"/>
    <property type="project" value="TreeGrafter"/>
</dbReference>
<dbReference type="GO" id="GO:0048487">
    <property type="term" value="F:beta-tubulin binding"/>
    <property type="evidence" value="ECO:0007669"/>
    <property type="project" value="TreeGrafter"/>
</dbReference>
<sequence>MPKKSAKSDRKKKEEEEKKRQEEGISINKVFFTGKEAARILAEQEEKERQIKEREERHKRRITEKEELKKRKIELDETREILQEQRVRLEQLEAERRNEYSWKRYFRCDGSPNPSIEKEVNTFMSLWRMDETRLTMEEVMDESVHSLRLIDELRTLVADVGDNEEDNQTLITYRRVGLLEIDKEQSDNA</sequence>
<dbReference type="PANTHER" id="PTHR20929:SF11">
    <property type="entry name" value="DYNEIN AXONEMAL INTERMEDIATE CHAIN 7"/>
    <property type="match status" value="1"/>
</dbReference>
<organism evidence="4 5">
    <name type="scientific">Fasciola hepatica</name>
    <name type="common">Liver fluke</name>
    <dbReference type="NCBI Taxonomy" id="6192"/>
    <lineage>
        <taxon>Eukaryota</taxon>
        <taxon>Metazoa</taxon>
        <taxon>Spiralia</taxon>
        <taxon>Lophotrochozoa</taxon>
        <taxon>Platyhelminthes</taxon>
        <taxon>Trematoda</taxon>
        <taxon>Digenea</taxon>
        <taxon>Plagiorchiida</taxon>
        <taxon>Echinostomata</taxon>
        <taxon>Echinostomatoidea</taxon>
        <taxon>Fasciolidae</taxon>
        <taxon>Fasciola</taxon>
    </lineage>
</organism>
<protein>
    <submittedName>
        <fullName evidence="4">Cancer susceptibility candidate protein</fullName>
    </submittedName>
</protein>
<dbReference type="EMBL" id="JXXN02005372">
    <property type="protein sequence ID" value="THD19947.1"/>
    <property type="molecule type" value="Genomic_DNA"/>
</dbReference>
<feature type="compositionally biased region" description="Basic and acidic residues" evidence="2">
    <location>
        <begin position="43"/>
        <end position="56"/>
    </location>
</feature>
<evidence type="ECO:0000256" key="1">
    <source>
        <dbReference type="ARBA" id="ARBA00024332"/>
    </source>
</evidence>
<proteinExistence type="inferred from homology"/>
<gene>
    <name evidence="4" type="ORF">D915_009029</name>
</gene>
<keyword evidence="5" id="KW-1185">Reference proteome</keyword>
<comment type="caution">
    <text evidence="4">The sequence shown here is derived from an EMBL/GenBank/DDBJ whole genome shotgun (WGS) entry which is preliminary data.</text>
</comment>
<dbReference type="InterPro" id="IPR023247">
    <property type="entry name" value="IC97/Dnai7-like"/>
</dbReference>
<evidence type="ECO:0000259" key="3">
    <source>
        <dbReference type="Pfam" id="PF15927"/>
    </source>
</evidence>
<feature type="region of interest" description="Disordered" evidence="2">
    <location>
        <begin position="43"/>
        <end position="63"/>
    </location>
</feature>
<evidence type="ECO:0000313" key="5">
    <source>
        <dbReference type="Proteomes" id="UP000230066"/>
    </source>
</evidence>
<name>A0A4E0RFB5_FASHE</name>